<dbReference type="Gene3D" id="3.40.1440.10">
    <property type="entry name" value="GIY-YIG endonuclease"/>
    <property type="match status" value="1"/>
</dbReference>
<organism evidence="2">
    <name type="scientific">uncultured Caudovirales phage</name>
    <dbReference type="NCBI Taxonomy" id="2100421"/>
    <lineage>
        <taxon>Viruses</taxon>
        <taxon>Duplodnaviria</taxon>
        <taxon>Heunggongvirae</taxon>
        <taxon>Uroviricota</taxon>
        <taxon>Caudoviricetes</taxon>
        <taxon>Peduoviridae</taxon>
        <taxon>Maltschvirus</taxon>
        <taxon>Maltschvirus maltsch</taxon>
    </lineage>
</organism>
<dbReference type="Pfam" id="PF19835">
    <property type="entry name" value="SegE_GIY-YIG"/>
    <property type="match status" value="1"/>
</dbReference>
<name>A0A6J5T4S9_9CAUD</name>
<protein>
    <recommendedName>
        <fullName evidence="1">Putative endonuclease SegE-like GIY-YIG domain-containing protein</fullName>
    </recommendedName>
</protein>
<accession>A0A6J5T4S9</accession>
<evidence type="ECO:0000313" key="2">
    <source>
        <dbReference type="EMBL" id="CAB4222659.1"/>
    </source>
</evidence>
<gene>
    <name evidence="2" type="ORF">UFOVP1655_168</name>
</gene>
<proteinExistence type="predicted"/>
<dbReference type="InterPro" id="IPR045566">
    <property type="entry name" value="SegE-like_GIY-YIG"/>
</dbReference>
<dbReference type="EMBL" id="LR797523">
    <property type="protein sequence ID" value="CAB4222659.1"/>
    <property type="molecule type" value="Genomic_DNA"/>
</dbReference>
<reference evidence="2" key="1">
    <citation type="submission" date="2020-05" db="EMBL/GenBank/DDBJ databases">
        <authorList>
            <person name="Chiriac C."/>
            <person name="Salcher M."/>
            <person name="Ghai R."/>
            <person name="Kavagutti S V."/>
        </authorList>
    </citation>
    <scope>NUCLEOTIDE SEQUENCE</scope>
</reference>
<evidence type="ECO:0000259" key="1">
    <source>
        <dbReference type="Pfam" id="PF19835"/>
    </source>
</evidence>
<feature type="domain" description="Putative endonuclease SegE-like GIY-YIG" evidence="1">
    <location>
        <begin position="2"/>
        <end position="128"/>
    </location>
</feature>
<sequence>MWTFNNVEVLELPECIGFVYLITNKTNNRRYIGKKLSHFTKSSIKTITLKSGVKKKKKVKKQVESDWKTYWSSSLELQNDVTLLGEDNFIREILYYCASKGTLSYIEAREQFAHKVLEFPDLWYNGIISCKIHRNHVKL</sequence>
<dbReference type="InterPro" id="IPR035901">
    <property type="entry name" value="GIY-YIG_endonuc_sf"/>
</dbReference>